<dbReference type="Proteomes" id="UP001367676">
    <property type="component" value="Unassembled WGS sequence"/>
</dbReference>
<dbReference type="InterPro" id="IPR001402">
    <property type="entry name" value="Prolrel_pep_rcpt"/>
</dbReference>
<evidence type="ECO:0000259" key="10">
    <source>
        <dbReference type="PROSITE" id="PS50262"/>
    </source>
</evidence>
<evidence type="ECO:0000256" key="1">
    <source>
        <dbReference type="ARBA" id="ARBA00004141"/>
    </source>
</evidence>
<dbReference type="PROSITE" id="PS50262">
    <property type="entry name" value="G_PROTEIN_RECEP_F1_2"/>
    <property type="match status" value="1"/>
</dbReference>
<proteinExistence type="inferred from homology"/>
<accession>A0AAN9TV64</accession>
<evidence type="ECO:0000256" key="7">
    <source>
        <dbReference type="ARBA" id="ARBA00023170"/>
    </source>
</evidence>
<evidence type="ECO:0000256" key="6">
    <source>
        <dbReference type="ARBA" id="ARBA00023136"/>
    </source>
</evidence>
<keyword evidence="3 9" id="KW-0812">Transmembrane</keyword>
<comment type="caution">
    <text evidence="11">The sequence shown here is derived from an EMBL/GenBank/DDBJ whole genome shotgun (WGS) entry which is preliminary data.</text>
</comment>
<evidence type="ECO:0000256" key="2">
    <source>
        <dbReference type="ARBA" id="ARBA00010663"/>
    </source>
</evidence>
<dbReference type="Gene3D" id="1.20.1070.10">
    <property type="entry name" value="Rhodopsin 7-helix transmembrane proteins"/>
    <property type="match status" value="1"/>
</dbReference>
<keyword evidence="4 9" id="KW-1133">Transmembrane helix</keyword>
<organism evidence="11 12">
    <name type="scientific">Parthenolecanium corni</name>
    <dbReference type="NCBI Taxonomy" id="536013"/>
    <lineage>
        <taxon>Eukaryota</taxon>
        <taxon>Metazoa</taxon>
        <taxon>Ecdysozoa</taxon>
        <taxon>Arthropoda</taxon>
        <taxon>Hexapoda</taxon>
        <taxon>Insecta</taxon>
        <taxon>Pterygota</taxon>
        <taxon>Neoptera</taxon>
        <taxon>Paraneoptera</taxon>
        <taxon>Hemiptera</taxon>
        <taxon>Sternorrhyncha</taxon>
        <taxon>Coccoidea</taxon>
        <taxon>Coccidae</taxon>
        <taxon>Parthenolecanium</taxon>
    </lineage>
</organism>
<dbReference type="InterPro" id="IPR000276">
    <property type="entry name" value="GPCR_Rhodpsn"/>
</dbReference>
<keyword evidence="7" id="KW-0675">Receptor</keyword>
<keyword evidence="5" id="KW-0297">G-protein coupled receptor</keyword>
<comment type="subcellular location">
    <subcellularLocation>
        <location evidence="1">Membrane</location>
        <topology evidence="1">Multi-pass membrane protein</topology>
    </subcellularLocation>
</comment>
<dbReference type="GO" id="GO:0043005">
    <property type="term" value="C:neuron projection"/>
    <property type="evidence" value="ECO:0007669"/>
    <property type="project" value="TreeGrafter"/>
</dbReference>
<dbReference type="PRINTS" id="PR00237">
    <property type="entry name" value="GPCRRHODOPSN"/>
</dbReference>
<gene>
    <name evidence="11" type="ORF">V9T40_003964</name>
</gene>
<dbReference type="PANTHER" id="PTHR24235:SF29">
    <property type="entry name" value="GH23382P"/>
    <property type="match status" value="1"/>
</dbReference>
<evidence type="ECO:0000256" key="8">
    <source>
        <dbReference type="ARBA" id="ARBA00023224"/>
    </source>
</evidence>
<feature type="transmembrane region" description="Helical" evidence="9">
    <location>
        <begin position="72"/>
        <end position="92"/>
    </location>
</feature>
<evidence type="ECO:0000256" key="3">
    <source>
        <dbReference type="ARBA" id="ARBA00022692"/>
    </source>
</evidence>
<feature type="transmembrane region" description="Helical" evidence="9">
    <location>
        <begin position="12"/>
        <end position="38"/>
    </location>
</feature>
<dbReference type="SUPFAM" id="SSF81321">
    <property type="entry name" value="Family A G protein-coupled receptor-like"/>
    <property type="match status" value="1"/>
</dbReference>
<dbReference type="GO" id="GO:0004983">
    <property type="term" value="F:neuropeptide Y receptor activity"/>
    <property type="evidence" value="ECO:0007669"/>
    <property type="project" value="InterPro"/>
</dbReference>
<dbReference type="GO" id="GO:0005886">
    <property type="term" value="C:plasma membrane"/>
    <property type="evidence" value="ECO:0007669"/>
    <property type="project" value="TreeGrafter"/>
</dbReference>
<feature type="domain" description="G-protein coupled receptors family 1 profile" evidence="10">
    <location>
        <begin position="1"/>
        <end position="127"/>
    </location>
</feature>
<dbReference type="Pfam" id="PF00001">
    <property type="entry name" value="7tm_1"/>
    <property type="match status" value="1"/>
</dbReference>
<dbReference type="PANTHER" id="PTHR24235">
    <property type="entry name" value="NEUROPEPTIDE Y RECEPTOR"/>
    <property type="match status" value="1"/>
</dbReference>
<evidence type="ECO:0000256" key="9">
    <source>
        <dbReference type="SAM" id="Phobius"/>
    </source>
</evidence>
<evidence type="ECO:0000256" key="4">
    <source>
        <dbReference type="ARBA" id="ARBA00022989"/>
    </source>
</evidence>
<keyword evidence="12" id="KW-1185">Reference proteome</keyword>
<dbReference type="AlphaFoldDB" id="A0AAN9TV64"/>
<evidence type="ECO:0000256" key="5">
    <source>
        <dbReference type="ARBA" id="ARBA00023040"/>
    </source>
</evidence>
<comment type="similarity">
    <text evidence="2">Belongs to the G-protein coupled receptor 1 family.</text>
</comment>
<evidence type="ECO:0000313" key="12">
    <source>
        <dbReference type="Proteomes" id="UP001367676"/>
    </source>
</evidence>
<dbReference type="EMBL" id="JBBCAQ010000027">
    <property type="protein sequence ID" value="KAK7586088.1"/>
    <property type="molecule type" value="Genomic_DNA"/>
</dbReference>
<dbReference type="PRINTS" id="PR01018">
    <property type="entry name" value="PRPRECEPTOR"/>
</dbReference>
<protein>
    <recommendedName>
        <fullName evidence="10">G-protein coupled receptors family 1 profile domain-containing protein</fullName>
    </recommendedName>
</protein>
<evidence type="ECO:0000313" key="11">
    <source>
        <dbReference type="EMBL" id="KAK7586088.1"/>
    </source>
</evidence>
<sequence>MRKGQETVMNQSLIYGAVTVVFQFVIPFCVIAFCYIRVSVKLNDRARSKPGSKNTRREEVDRERKRRTNRMLIAMVAIFGLCWSPLNGINLMNDINPRTGHWSFYYLTFFLAHTLAMSSTCYNPFLYAWLNDNFRKEFKQVLPCFQNYRRFPGAQAMGRAGWRSERTCNGNETCQETLLPTSSIVVTNSRQTEMSSLDMVSTADCDQ</sequence>
<keyword evidence="8" id="KW-0807">Transducer</keyword>
<dbReference type="GO" id="GO:0042923">
    <property type="term" value="F:neuropeptide binding"/>
    <property type="evidence" value="ECO:0007669"/>
    <property type="project" value="TreeGrafter"/>
</dbReference>
<reference evidence="11 12" key="1">
    <citation type="submission" date="2024-03" db="EMBL/GenBank/DDBJ databases">
        <title>Adaptation during the transition from Ophiocordyceps entomopathogen to insect associate is accompanied by gene loss and intensified selection.</title>
        <authorList>
            <person name="Ward C.M."/>
            <person name="Onetto C.A."/>
            <person name="Borneman A.R."/>
        </authorList>
    </citation>
    <scope>NUCLEOTIDE SEQUENCE [LARGE SCALE GENOMIC DNA]</scope>
    <source>
        <strain evidence="11">AWRI1</strain>
        <tissue evidence="11">Single Adult Female</tissue>
    </source>
</reference>
<feature type="transmembrane region" description="Helical" evidence="9">
    <location>
        <begin position="104"/>
        <end position="130"/>
    </location>
</feature>
<dbReference type="InterPro" id="IPR017452">
    <property type="entry name" value="GPCR_Rhodpsn_7TM"/>
</dbReference>
<name>A0AAN9TV64_9HEMI</name>
<keyword evidence="6 9" id="KW-0472">Membrane</keyword>